<dbReference type="PANTHER" id="PTHR39199:SF1">
    <property type="entry name" value="BLR5128 PROTEIN"/>
    <property type="match status" value="1"/>
</dbReference>
<name>A0A7T3BQT4_9BURK</name>
<dbReference type="EMBL" id="CP065724">
    <property type="protein sequence ID" value="QPT38958.1"/>
    <property type="molecule type" value="Genomic_DNA"/>
</dbReference>
<keyword evidence="2" id="KW-0614">Plasmid</keyword>
<organism evidence="2 3">
    <name type="scientific">Oligella ureolytica</name>
    <dbReference type="NCBI Taxonomy" id="90244"/>
    <lineage>
        <taxon>Bacteria</taxon>
        <taxon>Pseudomonadati</taxon>
        <taxon>Pseudomonadota</taxon>
        <taxon>Betaproteobacteria</taxon>
        <taxon>Burkholderiales</taxon>
        <taxon>Alcaligenaceae</taxon>
        <taxon>Oligella</taxon>
    </lineage>
</organism>
<feature type="domain" description="CASTOR ACT" evidence="1">
    <location>
        <begin position="18"/>
        <end position="72"/>
    </location>
</feature>
<gene>
    <name evidence="2" type="ORF">I6G29_00085</name>
</gene>
<dbReference type="SUPFAM" id="SSF55021">
    <property type="entry name" value="ACT-like"/>
    <property type="match status" value="1"/>
</dbReference>
<geneLocation type="plasmid" evidence="2 3">
    <name>unnamed</name>
</geneLocation>
<proteinExistence type="predicted"/>
<reference evidence="2 3" key="1">
    <citation type="submission" date="2020-12" db="EMBL/GenBank/DDBJ databases">
        <title>FDA dAtabase for Regulatory Grade micrObial Sequences (FDA-ARGOS): Supporting development and validation of Infectious Disease Dx tests.</title>
        <authorList>
            <person name="Sproer C."/>
            <person name="Gronow S."/>
            <person name="Severitt S."/>
            <person name="Schroder I."/>
            <person name="Tallon L."/>
            <person name="Sadzewicz L."/>
            <person name="Zhao X."/>
            <person name="Boylan J."/>
            <person name="Ott S."/>
            <person name="Bowen H."/>
            <person name="Vavikolanu K."/>
            <person name="Mehta A."/>
            <person name="Aluvathingal J."/>
            <person name="Nadendla S."/>
            <person name="Lowell S."/>
            <person name="Myers T."/>
            <person name="Yan Y."/>
            <person name="Sichtig H."/>
        </authorList>
    </citation>
    <scope>NUCLEOTIDE SEQUENCE [LARGE SCALE GENOMIC DNA]</scope>
    <source>
        <strain evidence="2 3">FDAARGOS_872</strain>
        <plasmid evidence="2 3">unnamed</plasmid>
    </source>
</reference>
<evidence type="ECO:0000313" key="3">
    <source>
        <dbReference type="Proteomes" id="UP000594903"/>
    </source>
</evidence>
<evidence type="ECO:0000313" key="2">
    <source>
        <dbReference type="EMBL" id="QPT38958.1"/>
    </source>
</evidence>
<dbReference type="Gene3D" id="3.30.2130.10">
    <property type="entry name" value="VC0802-like"/>
    <property type="match status" value="1"/>
</dbReference>
<dbReference type="Proteomes" id="UP000594903">
    <property type="component" value="Plasmid unnamed"/>
</dbReference>
<dbReference type="Pfam" id="PF13840">
    <property type="entry name" value="ACT_7"/>
    <property type="match status" value="1"/>
</dbReference>
<accession>A0A7T3BQT4</accession>
<sequence>MNLGGRYTACTDSTFKRITLSVYSSLEAVGLTAAVASALAKEGISANVIAAYHHDHVFVPLDKANQAMQILTRLSCF</sequence>
<keyword evidence="3" id="KW-1185">Reference proteome</keyword>
<evidence type="ECO:0000259" key="1">
    <source>
        <dbReference type="Pfam" id="PF13840"/>
    </source>
</evidence>
<dbReference type="PANTHER" id="PTHR39199">
    <property type="entry name" value="BLR5128 PROTEIN"/>
    <property type="match status" value="1"/>
</dbReference>
<protein>
    <submittedName>
        <fullName evidence="2">ACT domain-containing protein</fullName>
    </submittedName>
</protein>
<dbReference type="InterPro" id="IPR045865">
    <property type="entry name" value="ACT-like_dom_sf"/>
</dbReference>
<dbReference type="InterPro" id="IPR027795">
    <property type="entry name" value="CASTOR_ACT_dom"/>
</dbReference>